<name>A0A5N7MMA6_9HYPH</name>
<keyword evidence="3" id="KW-1185">Reference proteome</keyword>
<evidence type="ECO:0000313" key="3">
    <source>
        <dbReference type="Proteomes" id="UP000403266"/>
    </source>
</evidence>
<evidence type="ECO:0000313" key="2">
    <source>
        <dbReference type="EMBL" id="MPR28165.1"/>
    </source>
</evidence>
<proteinExistence type="predicted"/>
<evidence type="ECO:0000256" key="1">
    <source>
        <dbReference type="SAM" id="Coils"/>
    </source>
</evidence>
<dbReference type="EMBL" id="VOSK01000127">
    <property type="protein sequence ID" value="MPR28165.1"/>
    <property type="molecule type" value="Genomic_DNA"/>
</dbReference>
<reference evidence="2 3" key="1">
    <citation type="journal article" date="2019" name="Syst. Appl. Microbiol.">
        <title>Microvirga tunisiensis sp. nov., a root nodule symbiotic bacterium isolated from Lupinus micranthus and L. luteus grown in Northern Tunisia.</title>
        <authorList>
            <person name="Msaddak A."/>
            <person name="Rejili M."/>
            <person name="Duran D."/>
            <person name="Mars M."/>
            <person name="Palacios J.M."/>
            <person name="Ruiz-Argueso T."/>
            <person name="Rey L."/>
            <person name="Imperial J."/>
        </authorList>
    </citation>
    <scope>NUCLEOTIDE SEQUENCE [LARGE SCALE GENOMIC DNA]</scope>
    <source>
        <strain evidence="2 3">Lmie10</strain>
    </source>
</reference>
<keyword evidence="1" id="KW-0175">Coiled coil</keyword>
<protein>
    <submittedName>
        <fullName evidence="2">Uncharacterized protein</fullName>
    </submittedName>
</protein>
<gene>
    <name evidence="2" type="ORF">FS320_24120</name>
</gene>
<dbReference type="Proteomes" id="UP000403266">
    <property type="component" value="Unassembled WGS sequence"/>
</dbReference>
<dbReference type="OrthoDB" id="8019072at2"/>
<organism evidence="2 3">
    <name type="scientific">Microvirga tunisiensis</name>
    <dbReference type="NCBI Taxonomy" id="2108360"/>
    <lineage>
        <taxon>Bacteria</taxon>
        <taxon>Pseudomonadati</taxon>
        <taxon>Pseudomonadota</taxon>
        <taxon>Alphaproteobacteria</taxon>
        <taxon>Hyphomicrobiales</taxon>
        <taxon>Methylobacteriaceae</taxon>
        <taxon>Microvirga</taxon>
    </lineage>
</organism>
<dbReference type="RefSeq" id="WP_152714464.1">
    <property type="nucleotide sequence ID" value="NZ_VOSJ01000127.1"/>
</dbReference>
<accession>A0A5N7MMA6</accession>
<feature type="coiled-coil region" evidence="1">
    <location>
        <begin position="33"/>
        <end position="60"/>
    </location>
</feature>
<comment type="caution">
    <text evidence="2">The sequence shown here is derived from an EMBL/GenBank/DDBJ whole genome shotgun (WGS) entry which is preliminary data.</text>
</comment>
<dbReference type="AlphaFoldDB" id="A0A5N7MMA6"/>
<sequence length="175" mass="19350">MRVFPVTDIGSDTSLSLVSSLNREHESPCTKRVVELEARVARLRSELQEAEAALEFERARMPIPGDFVRCPLTRFFGRVTKVTSRPNGRPWIEIVPYLGPNLPGHSSMDLFDSWELIDPPSNVPETGSDGSAKMPTIAPFMPATGALLGSHSDDYQVEIEASLRQLWAPSNRVSS</sequence>